<evidence type="ECO:0000313" key="3">
    <source>
        <dbReference type="Proteomes" id="UP000002296"/>
    </source>
</evidence>
<dbReference type="Proteomes" id="UP000002296">
    <property type="component" value="Unassembled WGS sequence"/>
</dbReference>
<reference evidence="2 3" key="1">
    <citation type="journal article" date="2005" name="Science">
        <title>The genome sequence of Trypanosoma cruzi, etiologic agent of Chagas disease.</title>
        <authorList>
            <person name="El-Sayed N.M."/>
            <person name="Myler P.J."/>
            <person name="Bartholomeu D.C."/>
            <person name="Nilsson D."/>
            <person name="Aggarwal G."/>
            <person name="Tran A.N."/>
            <person name="Ghedin E."/>
            <person name="Worthey E.A."/>
            <person name="Delcher A.L."/>
            <person name="Blandin G."/>
            <person name="Westenberger S.J."/>
            <person name="Caler E."/>
            <person name="Cerqueira G.C."/>
            <person name="Branche C."/>
            <person name="Haas B."/>
            <person name="Anupama A."/>
            <person name="Arner E."/>
            <person name="Aslund L."/>
            <person name="Attipoe P."/>
            <person name="Bontempi E."/>
            <person name="Bringaud F."/>
            <person name="Burton P."/>
            <person name="Cadag E."/>
            <person name="Campbell D.A."/>
            <person name="Carrington M."/>
            <person name="Crabtree J."/>
            <person name="Darban H."/>
            <person name="da Silveira J.F."/>
            <person name="de Jong P."/>
            <person name="Edwards K."/>
            <person name="Englund P.T."/>
            <person name="Fazelina G."/>
            <person name="Feldblyum T."/>
            <person name="Ferella M."/>
            <person name="Frasch A.C."/>
            <person name="Gull K."/>
            <person name="Horn D."/>
            <person name="Hou L."/>
            <person name="Huang Y."/>
            <person name="Kindlund E."/>
            <person name="Klingbeil M."/>
            <person name="Kluge S."/>
            <person name="Koo H."/>
            <person name="Lacerda D."/>
            <person name="Levin M.J."/>
            <person name="Lorenzi H."/>
            <person name="Louie T."/>
            <person name="Machado C.R."/>
            <person name="McCulloch R."/>
            <person name="McKenna A."/>
            <person name="Mizuno Y."/>
            <person name="Mottram J.C."/>
            <person name="Nelson S."/>
            <person name="Ochaya S."/>
            <person name="Osoegawa K."/>
            <person name="Pai G."/>
            <person name="Parsons M."/>
            <person name="Pentony M."/>
            <person name="Pettersson U."/>
            <person name="Pop M."/>
            <person name="Ramirez J.L."/>
            <person name="Rinta J."/>
            <person name="Robertson L."/>
            <person name="Salzberg S.L."/>
            <person name="Sanchez D.O."/>
            <person name="Seyler A."/>
            <person name="Sharma R."/>
            <person name="Shetty J."/>
            <person name="Simpson A.J."/>
            <person name="Sisk E."/>
            <person name="Tammi M.T."/>
            <person name="Tarleton R."/>
            <person name="Teixeira S."/>
            <person name="Van Aken S."/>
            <person name="Vogt C."/>
            <person name="Ward P.N."/>
            <person name="Wickstead B."/>
            <person name="Wortman J."/>
            <person name="White O."/>
            <person name="Fraser C.M."/>
            <person name="Stuart K.D."/>
            <person name="Andersson B."/>
        </authorList>
    </citation>
    <scope>NUCLEOTIDE SEQUENCE [LARGE SCALE GENOMIC DNA]</scope>
    <source>
        <strain evidence="2 3">CL Brener</strain>
    </source>
</reference>
<dbReference type="InParanoid" id="Q4CL01"/>
<evidence type="ECO:0000256" key="1">
    <source>
        <dbReference type="SAM" id="MobiDB-lite"/>
    </source>
</evidence>
<dbReference type="KEGG" id="tcr:478463.10"/>
<sequence length="110" mass="13095">MKRNHVQQRLLPKNLMHKRPPQKNLMQKRPLQAKLLKLQWFKRPCSSLKKKVKQGKMQRWGNLPTQSTCSWVGTPMPLENQRVMRALFAEADCCFCFFCWDYGGLRLCEE</sequence>
<dbReference type="RefSeq" id="XP_802399.1">
    <property type="nucleotide sequence ID" value="XM_797306.1"/>
</dbReference>
<accession>Q4CL01</accession>
<dbReference type="PaxDb" id="353153-Q4CL01"/>
<dbReference type="AlphaFoldDB" id="Q4CL01"/>
<organism evidence="2 3">
    <name type="scientific">Trypanosoma cruzi (strain CL Brener)</name>
    <dbReference type="NCBI Taxonomy" id="353153"/>
    <lineage>
        <taxon>Eukaryota</taxon>
        <taxon>Discoba</taxon>
        <taxon>Euglenozoa</taxon>
        <taxon>Kinetoplastea</taxon>
        <taxon>Metakinetoplastina</taxon>
        <taxon>Trypanosomatida</taxon>
        <taxon>Trypanosomatidae</taxon>
        <taxon>Trypanosoma</taxon>
        <taxon>Schizotrypanum</taxon>
    </lineage>
</organism>
<protein>
    <submittedName>
        <fullName evidence="2">Uncharacterized protein</fullName>
    </submittedName>
</protein>
<comment type="caution">
    <text evidence="2">The sequence shown here is derived from an EMBL/GenBank/DDBJ whole genome shotgun (WGS) entry which is preliminary data.</text>
</comment>
<dbReference type="GeneID" id="3531635"/>
<keyword evidence="3" id="KW-1185">Reference proteome</keyword>
<dbReference type="VEuPathDB" id="TriTrypDB:TcCLB.478463.10"/>
<gene>
    <name evidence="2" type="ORF">Tc00.1047053478463.10</name>
</gene>
<feature type="region of interest" description="Disordered" evidence="1">
    <location>
        <begin position="1"/>
        <end position="24"/>
    </location>
</feature>
<evidence type="ECO:0000313" key="2">
    <source>
        <dbReference type="EMBL" id="EAN80953.1"/>
    </source>
</evidence>
<dbReference type="EMBL" id="AAHK01005511">
    <property type="protein sequence ID" value="EAN80953.1"/>
    <property type="molecule type" value="Genomic_DNA"/>
</dbReference>
<proteinExistence type="predicted"/>
<name>Q4CL01_TRYCC</name>